<reference evidence="1" key="1">
    <citation type="journal article" date="2020" name="Nature">
        <title>Giant virus diversity and host interactions through global metagenomics.</title>
        <authorList>
            <person name="Schulz F."/>
            <person name="Roux S."/>
            <person name="Paez-Espino D."/>
            <person name="Jungbluth S."/>
            <person name="Walsh D.A."/>
            <person name="Denef V.J."/>
            <person name="McMahon K.D."/>
            <person name="Konstantinidis K.T."/>
            <person name="Eloe-Fadrosh E.A."/>
            <person name="Kyrpides N.C."/>
            <person name="Woyke T."/>
        </authorList>
    </citation>
    <scope>NUCLEOTIDE SEQUENCE</scope>
    <source>
        <strain evidence="1">GVMAG-M-3300024258-14</strain>
    </source>
</reference>
<dbReference type="InterPro" id="IPR008160">
    <property type="entry name" value="Collagen"/>
</dbReference>
<dbReference type="AlphaFoldDB" id="A0A6C0IL71"/>
<sequence>MSNINANSINSENIKVTNLNVTNLNGVPINESLCESCGGITITCQNEDCECPNTYANSDNNNNNNGGNPDINLSSISSDIIPASNTNINLGTSNNQINNLYLKGELSGGQNNNIILASNLIPKSGEDISIGSSDNPIKDLYVSSSTIHIGGALISSNGDEIILPTGTKIGNNTIATIEDNQGPKGATGVPGVIGPTGPTGNPGVIGPTGATGVPGVIGPTGPTGNPGVIGPTGDEGPRGRSNYNCTTACFFTDLGNTFDINSENNKIHTIPSPIILNLGNCETDCCISSDTHVGWPILPQSMGLFFNMYGKTFNGIPTPKIGSTYATMFPGNHLGLSCEVLAISGNYQNNSGDDNIYSLYVANYGNSVTGDNYHCKKITDLPPNSQGSFEISYDVSDIINELNGVTNRIKINSLDYFGLYITKACLKIDYFAVEANKNENYEDECLVLQSYDLTIDPPKIMIDATIYLLQE</sequence>
<dbReference type="EMBL" id="MN740212">
    <property type="protein sequence ID" value="QHT93981.1"/>
    <property type="molecule type" value="Genomic_DNA"/>
</dbReference>
<accession>A0A6C0IL71</accession>
<protein>
    <submittedName>
        <fullName evidence="1">Uncharacterized protein</fullName>
    </submittedName>
</protein>
<proteinExistence type="predicted"/>
<organism evidence="1">
    <name type="scientific">viral metagenome</name>
    <dbReference type="NCBI Taxonomy" id="1070528"/>
    <lineage>
        <taxon>unclassified sequences</taxon>
        <taxon>metagenomes</taxon>
        <taxon>organismal metagenomes</taxon>
    </lineage>
</organism>
<evidence type="ECO:0000313" key="1">
    <source>
        <dbReference type="EMBL" id="QHT93981.1"/>
    </source>
</evidence>
<dbReference type="Pfam" id="PF01391">
    <property type="entry name" value="Collagen"/>
    <property type="match status" value="1"/>
</dbReference>
<name>A0A6C0IL71_9ZZZZ</name>